<dbReference type="NCBIfam" id="NF006181">
    <property type="entry name" value="PRK08314.1"/>
    <property type="match status" value="1"/>
</dbReference>
<dbReference type="Pfam" id="PF13193">
    <property type="entry name" value="AMP-binding_C"/>
    <property type="match status" value="1"/>
</dbReference>
<dbReference type="Gene3D" id="3.30.300.30">
    <property type="match status" value="1"/>
</dbReference>
<dbReference type="GO" id="GO:0016878">
    <property type="term" value="F:acid-thiol ligase activity"/>
    <property type="evidence" value="ECO:0007669"/>
    <property type="project" value="UniProtKB-ARBA"/>
</dbReference>
<dbReference type="InterPro" id="IPR050237">
    <property type="entry name" value="ATP-dep_AMP-bd_enzyme"/>
</dbReference>
<dbReference type="STRING" id="1424334.W822_20320"/>
<dbReference type="InterPro" id="IPR042099">
    <property type="entry name" value="ANL_N_sf"/>
</dbReference>
<feature type="domain" description="AMP-binding enzyme C-terminal" evidence="2">
    <location>
        <begin position="465"/>
        <end position="542"/>
    </location>
</feature>
<dbReference type="InterPro" id="IPR045851">
    <property type="entry name" value="AMP-bd_C_sf"/>
</dbReference>
<reference evidence="3 4" key="1">
    <citation type="journal article" date="2014" name="Genome Announc.">
        <title>Draft Genome Sequence of Advenella kashmirensis Strain W13003, a Polycyclic Aromatic Hydrocarbon-Degrading Bacterium.</title>
        <authorList>
            <person name="Wang X."/>
            <person name="Jin D."/>
            <person name="Zhou L."/>
            <person name="Wu L."/>
            <person name="An W."/>
            <person name="Zhao L."/>
        </authorList>
    </citation>
    <scope>NUCLEOTIDE SEQUENCE [LARGE SCALE GENOMIC DNA]</scope>
    <source>
        <strain evidence="3 4">W13003</strain>
    </source>
</reference>
<keyword evidence="4" id="KW-1185">Reference proteome</keyword>
<gene>
    <name evidence="3" type="ORF">W822_20320</name>
</gene>
<dbReference type="InterPro" id="IPR025110">
    <property type="entry name" value="AMP-bd_C"/>
</dbReference>
<dbReference type="SUPFAM" id="SSF56801">
    <property type="entry name" value="Acetyl-CoA synthetase-like"/>
    <property type="match status" value="1"/>
</dbReference>
<proteinExistence type="predicted"/>
<sequence>MTRPDYSAVWPRGRSTSLSVPDTALHTNLEISAQRYPDKPCLVYYDARYSYRQVLEQVQALAGFLQHDCGVSKGDRVLLYMQNSPQFVLAYYAILRADAVVVPVNPMNRADELQHYIRDTEASVIVYGQELHEHIATLGRNAPAHKLVAAYHDYLPASGTDLAVPEVVATSAKSVPGHGVVLWQQALAKQRVPLPSTVTPADLAVMPYTSGTTGHPKGCMHTHRSTMYNTVSPAVWYDAGNQDAVYLGVLPFFHVTGMEGVMNSAIYLGATTVIMTRWDRVVAAQCIERYRVGRLALIAAMVVDLLAMPDLADFDLSSISRVSGGGAAMPEAVAAKLHRDFGLTYLEGYGMSEVMAPTHINPEQHPKRQCLGIPIFDVDARIIDPATLQEVAQGEVGEIIVHGPQLMQGYWNNPQATADVFIQLDGKHFLRTGDLGRMDEEGYYFMVDRLKRMINASGYKVWPAEVETMLYAHPAVLEACVVGVVDEKRGETVKAWIVLQEHSRGKVTEQELLAWCREKMASYKAPKIVAFTDALPKTSSGKVLWRTLG</sequence>
<organism evidence="3 4">
    <name type="scientific">Advenella kashmirensis W13003</name>
    <dbReference type="NCBI Taxonomy" id="1424334"/>
    <lineage>
        <taxon>Bacteria</taxon>
        <taxon>Pseudomonadati</taxon>
        <taxon>Pseudomonadota</taxon>
        <taxon>Betaproteobacteria</taxon>
        <taxon>Burkholderiales</taxon>
        <taxon>Alcaligenaceae</taxon>
    </lineage>
</organism>
<dbReference type="AlphaFoldDB" id="V8QL83"/>
<name>V8QL83_9BURK</name>
<dbReference type="eggNOG" id="COG0318">
    <property type="taxonomic scope" value="Bacteria"/>
</dbReference>
<dbReference type="RefSeq" id="WP_024006988.1">
    <property type="nucleotide sequence ID" value="NZ_KI650982.1"/>
</dbReference>
<dbReference type="EMBL" id="AYXT01000013">
    <property type="protein sequence ID" value="ETF00721.1"/>
    <property type="molecule type" value="Genomic_DNA"/>
</dbReference>
<protein>
    <submittedName>
        <fullName evidence="3">Long-chain fatty acid--CoA ligase</fullName>
    </submittedName>
</protein>
<dbReference type="PATRIC" id="fig|1424334.3.peg.4073"/>
<dbReference type="PANTHER" id="PTHR43767">
    <property type="entry name" value="LONG-CHAIN-FATTY-ACID--COA LIGASE"/>
    <property type="match status" value="1"/>
</dbReference>
<evidence type="ECO:0000313" key="4">
    <source>
        <dbReference type="Proteomes" id="UP000018733"/>
    </source>
</evidence>
<feature type="domain" description="AMP-dependent synthetase/ligase" evidence="1">
    <location>
        <begin position="30"/>
        <end position="411"/>
    </location>
</feature>
<dbReference type="Gene3D" id="3.40.50.12780">
    <property type="entry name" value="N-terminal domain of ligase-like"/>
    <property type="match status" value="1"/>
</dbReference>
<dbReference type="PANTHER" id="PTHR43767:SF1">
    <property type="entry name" value="NONRIBOSOMAL PEPTIDE SYNTHASE PES1 (EUROFUNG)-RELATED"/>
    <property type="match status" value="1"/>
</dbReference>
<dbReference type="InterPro" id="IPR020845">
    <property type="entry name" value="AMP-binding_CS"/>
</dbReference>
<dbReference type="Pfam" id="PF00501">
    <property type="entry name" value="AMP-binding"/>
    <property type="match status" value="1"/>
</dbReference>
<dbReference type="InterPro" id="IPR000873">
    <property type="entry name" value="AMP-dep_synth/lig_dom"/>
</dbReference>
<dbReference type="PROSITE" id="PS00455">
    <property type="entry name" value="AMP_BINDING"/>
    <property type="match status" value="1"/>
</dbReference>
<evidence type="ECO:0000313" key="3">
    <source>
        <dbReference type="EMBL" id="ETF00721.1"/>
    </source>
</evidence>
<dbReference type="HOGENOM" id="CLU_000022_59_9_4"/>
<dbReference type="OrthoDB" id="9766486at2"/>
<accession>V8QL83</accession>
<dbReference type="Proteomes" id="UP000018733">
    <property type="component" value="Unassembled WGS sequence"/>
</dbReference>
<evidence type="ECO:0000259" key="1">
    <source>
        <dbReference type="Pfam" id="PF00501"/>
    </source>
</evidence>
<comment type="caution">
    <text evidence="3">The sequence shown here is derived from an EMBL/GenBank/DDBJ whole genome shotgun (WGS) entry which is preliminary data.</text>
</comment>
<keyword evidence="3" id="KW-0436">Ligase</keyword>
<evidence type="ECO:0000259" key="2">
    <source>
        <dbReference type="Pfam" id="PF13193"/>
    </source>
</evidence>